<dbReference type="InterPro" id="IPR016181">
    <property type="entry name" value="Acyl_CoA_acyltransferase"/>
</dbReference>
<dbReference type="Proteomes" id="UP000287166">
    <property type="component" value="Unassembled WGS sequence"/>
</dbReference>
<evidence type="ECO:0000259" key="1">
    <source>
        <dbReference type="PROSITE" id="PS51186"/>
    </source>
</evidence>
<dbReference type="OrthoDB" id="2744543at2759"/>
<dbReference type="PROSITE" id="PS51186">
    <property type="entry name" value="GNAT"/>
    <property type="match status" value="1"/>
</dbReference>
<reference evidence="2 3" key="1">
    <citation type="journal article" date="2018" name="Sci. Rep.">
        <title>Genome sequence of the cauliflower mushroom Sparassis crispa (Hanabiratake) and its association with beneficial usage.</title>
        <authorList>
            <person name="Kiyama R."/>
            <person name="Furutani Y."/>
            <person name="Kawaguchi K."/>
            <person name="Nakanishi T."/>
        </authorList>
    </citation>
    <scope>NUCLEOTIDE SEQUENCE [LARGE SCALE GENOMIC DNA]</scope>
</reference>
<dbReference type="EMBL" id="BFAD01000003">
    <property type="protein sequence ID" value="GBE81536.1"/>
    <property type="molecule type" value="Genomic_DNA"/>
</dbReference>
<dbReference type="GO" id="GO:0016747">
    <property type="term" value="F:acyltransferase activity, transferring groups other than amino-acyl groups"/>
    <property type="evidence" value="ECO:0007669"/>
    <property type="project" value="InterPro"/>
</dbReference>
<evidence type="ECO:0000313" key="3">
    <source>
        <dbReference type="Proteomes" id="UP000287166"/>
    </source>
</evidence>
<organism evidence="2 3">
    <name type="scientific">Sparassis crispa</name>
    <dbReference type="NCBI Taxonomy" id="139825"/>
    <lineage>
        <taxon>Eukaryota</taxon>
        <taxon>Fungi</taxon>
        <taxon>Dikarya</taxon>
        <taxon>Basidiomycota</taxon>
        <taxon>Agaricomycotina</taxon>
        <taxon>Agaricomycetes</taxon>
        <taxon>Polyporales</taxon>
        <taxon>Sparassidaceae</taxon>
        <taxon>Sparassis</taxon>
    </lineage>
</organism>
<dbReference type="Pfam" id="PF00583">
    <property type="entry name" value="Acetyltransf_1"/>
    <property type="match status" value="1"/>
</dbReference>
<dbReference type="InterPro" id="IPR000182">
    <property type="entry name" value="GNAT_dom"/>
</dbReference>
<dbReference type="CDD" id="cd04301">
    <property type="entry name" value="NAT_SF"/>
    <property type="match status" value="1"/>
</dbReference>
<dbReference type="SUPFAM" id="SSF55729">
    <property type="entry name" value="Acyl-CoA N-acyltransferases (Nat)"/>
    <property type="match status" value="1"/>
</dbReference>
<dbReference type="AlphaFoldDB" id="A0A401GH64"/>
<comment type="caution">
    <text evidence="2">The sequence shown here is derived from an EMBL/GenBank/DDBJ whole genome shotgun (WGS) entry which is preliminary data.</text>
</comment>
<protein>
    <recommendedName>
        <fullName evidence="1">N-acetyltransferase domain-containing protein</fullName>
    </recommendedName>
</protein>
<keyword evidence="3" id="KW-1185">Reference proteome</keyword>
<dbReference type="RefSeq" id="XP_027612449.1">
    <property type="nucleotide sequence ID" value="XM_027756648.1"/>
</dbReference>
<evidence type="ECO:0000313" key="2">
    <source>
        <dbReference type="EMBL" id="GBE81536.1"/>
    </source>
</evidence>
<sequence length="102" mass="11253">MVPKIDEHLVRSLGDETWKAAWNVYSLGTHPDHRKRGVGKALIDVVIQKASEAGKLVTLGVMEEAPVTVELYKGWGFEVRGESIPLTARLGTCYFSLMAKTP</sequence>
<dbReference type="InParanoid" id="A0A401GH64"/>
<gene>
    <name evidence="2" type="ORF">SCP_0312650</name>
</gene>
<dbReference type="Gene3D" id="3.40.630.30">
    <property type="match status" value="1"/>
</dbReference>
<name>A0A401GH64_9APHY</name>
<proteinExistence type="predicted"/>
<dbReference type="GeneID" id="38778453"/>
<accession>A0A401GH64</accession>
<feature type="domain" description="N-acetyltransferase" evidence="1">
    <location>
        <begin position="1"/>
        <end position="102"/>
    </location>
</feature>